<dbReference type="VEuPathDB" id="VectorBase:ISCI003291"/>
<reference evidence="11" key="2">
    <citation type="submission" date="2020-05" db="UniProtKB">
        <authorList>
            <consortium name="EnsemblMetazoa"/>
        </authorList>
    </citation>
    <scope>IDENTIFICATION</scope>
    <source>
        <strain evidence="11">wikel</strain>
    </source>
</reference>
<dbReference type="GO" id="GO:0016887">
    <property type="term" value="F:ATP hydrolysis activity"/>
    <property type="evidence" value="ECO:0007669"/>
    <property type="project" value="InterPro"/>
</dbReference>
<sequence>MVKRLETVARSPVNQHFSETLTGLSSIRAYGVQRNFLRSNDGKVDILQNCTVNCLHLEFWVEVWMEVCSEVLLLSMLILVITNRNKIDPGIAGLLVSYMLKAVSPFKYLLFYSTQLEATLVSAERLDEYRHVTPEAPWSSNISPDPRWPGSGAVSFKSYSTRYREGLELALRNLDLDISPGEKIGIVGRTGAGKSTITLSLFRIIEAAAGKIIVDDVDIATLKLHDLRSRMTIIPQDPFLFEGTLRFNLDPAGQHDTEELWWALDRSHLGDVFRKGAGLDSEVAEGGLNLSMGQRQLVCLARAVLRRTNIVVLDEATASVDMRTDLLVQQTLREVMSECTVLTVAHRLNTVLASDRVVVMDQGKVVEVGTPTDLLDDTTSSFYAMAREAGAVSKCVEV</sequence>
<dbReference type="InParanoid" id="B7PAI6"/>
<dbReference type="CDD" id="cd03244">
    <property type="entry name" value="ABCC_MRP_domain2"/>
    <property type="match status" value="1"/>
</dbReference>
<dbReference type="InterPro" id="IPR003439">
    <property type="entry name" value="ABC_transporter-like_ATP-bd"/>
</dbReference>
<dbReference type="STRING" id="6945.B7PAI6"/>
<dbReference type="InterPro" id="IPR027417">
    <property type="entry name" value="P-loop_NTPase"/>
</dbReference>
<keyword evidence="5" id="KW-0067">ATP-binding</keyword>
<dbReference type="OrthoDB" id="6424199at2759"/>
<dbReference type="InterPro" id="IPR050173">
    <property type="entry name" value="ABC_transporter_C-like"/>
</dbReference>
<dbReference type="EMBL" id="ABJB010081491">
    <property type="status" value="NOT_ANNOTATED_CDS"/>
    <property type="molecule type" value="Genomic_DNA"/>
</dbReference>
<evidence type="ECO:0000313" key="12">
    <source>
        <dbReference type="Proteomes" id="UP000001555"/>
    </source>
</evidence>
<dbReference type="SMART" id="SM00382">
    <property type="entry name" value="AAA"/>
    <property type="match status" value="1"/>
</dbReference>
<evidence type="ECO:0000256" key="3">
    <source>
        <dbReference type="ARBA" id="ARBA00022692"/>
    </source>
</evidence>
<protein>
    <submittedName>
        <fullName evidence="10 11">ABC transporter, putative</fullName>
        <ecNumber evidence="10">3.6.3.44</ecNumber>
    </submittedName>
</protein>
<dbReference type="Gene3D" id="3.40.50.300">
    <property type="entry name" value="P-loop containing nucleotide triphosphate hydrolases"/>
    <property type="match status" value="1"/>
</dbReference>
<dbReference type="SUPFAM" id="SSF90123">
    <property type="entry name" value="ABC transporter transmembrane region"/>
    <property type="match status" value="1"/>
</dbReference>
<evidence type="ECO:0000259" key="9">
    <source>
        <dbReference type="PROSITE" id="PS50929"/>
    </source>
</evidence>
<dbReference type="FunFam" id="3.40.50.300:FF:001354">
    <property type="entry name" value="ATP-binding cassette (ABC) transporter, putative"/>
    <property type="match status" value="1"/>
</dbReference>
<dbReference type="InterPro" id="IPR011527">
    <property type="entry name" value="ABC1_TM_dom"/>
</dbReference>
<dbReference type="PaxDb" id="6945-B7PAI6"/>
<feature type="domain" description="ABC transmembrane type-1" evidence="9">
    <location>
        <begin position="1"/>
        <end position="118"/>
    </location>
</feature>
<dbReference type="Pfam" id="PF00664">
    <property type="entry name" value="ABC_membrane"/>
    <property type="match status" value="1"/>
</dbReference>
<dbReference type="Gene3D" id="1.20.1560.10">
    <property type="entry name" value="ABC transporter type 1, transmembrane domain"/>
    <property type="match status" value="1"/>
</dbReference>
<dbReference type="GO" id="GO:0016020">
    <property type="term" value="C:membrane"/>
    <property type="evidence" value="ECO:0007669"/>
    <property type="project" value="UniProtKB-SubCell"/>
</dbReference>
<reference evidence="10 12" key="1">
    <citation type="submission" date="2008-03" db="EMBL/GenBank/DDBJ databases">
        <title>Annotation of Ixodes scapularis.</title>
        <authorList>
            <consortium name="Ixodes scapularis Genome Project Consortium"/>
            <person name="Caler E."/>
            <person name="Hannick L.I."/>
            <person name="Bidwell S."/>
            <person name="Joardar V."/>
            <person name="Thiagarajan M."/>
            <person name="Amedeo P."/>
            <person name="Galinsky K.J."/>
            <person name="Schobel S."/>
            <person name="Inman J."/>
            <person name="Hostetler J."/>
            <person name="Miller J."/>
            <person name="Hammond M."/>
            <person name="Megy K."/>
            <person name="Lawson D."/>
            <person name="Kodira C."/>
            <person name="Sutton G."/>
            <person name="Meyer J."/>
            <person name="Hill C.A."/>
            <person name="Birren B."/>
            <person name="Nene V."/>
            <person name="Collins F."/>
            <person name="Alarcon-Chaidez F."/>
            <person name="Wikel S."/>
            <person name="Strausberg R."/>
        </authorList>
    </citation>
    <scope>NUCLEOTIDE SEQUENCE [LARGE SCALE GENOMIC DNA]</scope>
    <source>
        <strain evidence="12">Wikel</strain>
        <strain evidence="10">Wikel colony</strain>
    </source>
</reference>
<dbReference type="HOGENOM" id="CLU_000604_84_3_1"/>
<dbReference type="InterPro" id="IPR003593">
    <property type="entry name" value="AAA+_ATPase"/>
</dbReference>
<dbReference type="EMBL" id="DS671483">
    <property type="protein sequence ID" value="EEC03608.1"/>
    <property type="molecule type" value="Genomic_DNA"/>
</dbReference>
<evidence type="ECO:0000256" key="7">
    <source>
        <dbReference type="ARBA" id="ARBA00023136"/>
    </source>
</evidence>
<evidence type="ECO:0000313" key="11">
    <source>
        <dbReference type="EnsemblMetazoa" id="ISCW003291-PA"/>
    </source>
</evidence>
<dbReference type="Proteomes" id="UP000001555">
    <property type="component" value="Unassembled WGS sequence"/>
</dbReference>
<dbReference type="EnsemblMetazoa" id="ISCW003291-RA">
    <property type="protein sequence ID" value="ISCW003291-PA"/>
    <property type="gene ID" value="ISCW003291"/>
</dbReference>
<dbReference type="Pfam" id="PF00005">
    <property type="entry name" value="ABC_tran"/>
    <property type="match status" value="1"/>
</dbReference>
<proteinExistence type="predicted"/>
<dbReference type="VEuPathDB" id="VectorBase:ISCW003291"/>
<organism>
    <name type="scientific">Ixodes scapularis</name>
    <name type="common">Black-legged tick</name>
    <name type="synonym">Deer tick</name>
    <dbReference type="NCBI Taxonomy" id="6945"/>
    <lineage>
        <taxon>Eukaryota</taxon>
        <taxon>Metazoa</taxon>
        <taxon>Ecdysozoa</taxon>
        <taxon>Arthropoda</taxon>
        <taxon>Chelicerata</taxon>
        <taxon>Arachnida</taxon>
        <taxon>Acari</taxon>
        <taxon>Parasitiformes</taxon>
        <taxon>Ixodida</taxon>
        <taxon>Ixodoidea</taxon>
        <taxon>Ixodidae</taxon>
        <taxon>Ixodinae</taxon>
        <taxon>Ixodes</taxon>
    </lineage>
</organism>
<dbReference type="GO" id="GO:0005524">
    <property type="term" value="F:ATP binding"/>
    <property type="evidence" value="ECO:0007669"/>
    <property type="project" value="UniProtKB-KW"/>
</dbReference>
<dbReference type="InterPro" id="IPR036640">
    <property type="entry name" value="ABC1_TM_sf"/>
</dbReference>
<accession>B7PAI6</accession>
<evidence type="ECO:0000256" key="2">
    <source>
        <dbReference type="ARBA" id="ARBA00022448"/>
    </source>
</evidence>
<keyword evidence="2" id="KW-0813">Transport</keyword>
<keyword evidence="10" id="KW-0378">Hydrolase</keyword>
<keyword evidence="7" id="KW-0472">Membrane</keyword>
<evidence type="ECO:0000256" key="5">
    <source>
        <dbReference type="ARBA" id="ARBA00022840"/>
    </source>
</evidence>
<dbReference type="VEuPathDB" id="VectorBase:ISCP_035595"/>
<keyword evidence="12" id="KW-1185">Reference proteome</keyword>
<dbReference type="PANTHER" id="PTHR24223">
    <property type="entry name" value="ATP-BINDING CASSETTE SUB-FAMILY C"/>
    <property type="match status" value="1"/>
</dbReference>
<evidence type="ECO:0000256" key="4">
    <source>
        <dbReference type="ARBA" id="ARBA00022741"/>
    </source>
</evidence>
<evidence type="ECO:0000256" key="1">
    <source>
        <dbReference type="ARBA" id="ARBA00004370"/>
    </source>
</evidence>
<keyword evidence="3" id="KW-0812">Transmembrane</keyword>
<keyword evidence="4" id="KW-0547">Nucleotide-binding</keyword>
<feature type="domain" description="ABC transporter" evidence="8">
    <location>
        <begin position="154"/>
        <end position="387"/>
    </location>
</feature>
<keyword evidence="6" id="KW-1133">Transmembrane helix</keyword>
<dbReference type="FunFam" id="1.20.1560.10:FF:000229">
    <property type="entry name" value="ABC transporter, putative"/>
    <property type="match status" value="1"/>
</dbReference>
<dbReference type="SUPFAM" id="SSF52540">
    <property type="entry name" value="P-loop containing nucleoside triphosphate hydrolases"/>
    <property type="match status" value="1"/>
</dbReference>
<dbReference type="AlphaFoldDB" id="B7PAI6"/>
<evidence type="ECO:0000313" key="10">
    <source>
        <dbReference type="EMBL" id="EEC03608.1"/>
    </source>
</evidence>
<dbReference type="PROSITE" id="PS50893">
    <property type="entry name" value="ABC_TRANSPORTER_2"/>
    <property type="match status" value="1"/>
</dbReference>
<gene>
    <name evidence="10" type="ORF">IscW_ISCW003291</name>
</gene>
<dbReference type="GO" id="GO:0140359">
    <property type="term" value="F:ABC-type transporter activity"/>
    <property type="evidence" value="ECO:0007669"/>
    <property type="project" value="InterPro"/>
</dbReference>
<dbReference type="EC" id="3.6.3.44" evidence="10"/>
<evidence type="ECO:0000259" key="8">
    <source>
        <dbReference type="PROSITE" id="PS50893"/>
    </source>
</evidence>
<comment type="subcellular location">
    <subcellularLocation>
        <location evidence="1">Membrane</location>
    </subcellularLocation>
</comment>
<evidence type="ECO:0000256" key="6">
    <source>
        <dbReference type="ARBA" id="ARBA00022989"/>
    </source>
</evidence>
<dbReference type="PANTHER" id="PTHR24223:SF415">
    <property type="entry name" value="FI20190P1"/>
    <property type="match status" value="1"/>
</dbReference>
<name>B7PAI6_IXOSC</name>
<dbReference type="PROSITE" id="PS50929">
    <property type="entry name" value="ABC_TM1F"/>
    <property type="match status" value="1"/>
</dbReference>